<dbReference type="AlphaFoldDB" id="A0A533QAU0"/>
<proteinExistence type="predicted"/>
<comment type="caution">
    <text evidence="1">The sequence shown here is derived from an EMBL/GenBank/DDBJ whole genome shotgun (WGS) entry which is preliminary data.</text>
</comment>
<sequence length="39" mass="4639">MSIRYWLHFFHSTNIIGIAECVNENDTHIPPELKKIKNE</sequence>
<reference evidence="1 2" key="1">
    <citation type="submission" date="2019-04" db="EMBL/GenBank/DDBJ databases">
        <title>Genome of a novel bacterium Candidatus Jettenia ecosi reconstructed from metagenome of an anammox bioreactor.</title>
        <authorList>
            <person name="Mardanov A.V."/>
            <person name="Beletsky A.V."/>
            <person name="Ravin N.V."/>
            <person name="Botchkova E.A."/>
            <person name="Litti Y.V."/>
            <person name="Nozhevnikova A.N."/>
        </authorList>
    </citation>
    <scope>NUCLEOTIDE SEQUENCE [LARGE SCALE GENOMIC DNA]</scope>
    <source>
        <strain evidence="1">J2</strain>
    </source>
</reference>
<organism evidence="1 2">
    <name type="scientific">Candidatus Jettenia ecosi</name>
    <dbReference type="NCBI Taxonomy" id="2494326"/>
    <lineage>
        <taxon>Bacteria</taxon>
        <taxon>Pseudomonadati</taxon>
        <taxon>Planctomycetota</taxon>
        <taxon>Candidatus Brocadiia</taxon>
        <taxon>Candidatus Brocadiales</taxon>
        <taxon>Candidatus Brocadiaceae</taxon>
        <taxon>Candidatus Jettenia</taxon>
    </lineage>
</organism>
<name>A0A533QAU0_9BACT</name>
<dbReference type="EMBL" id="SULG01000037">
    <property type="protein sequence ID" value="TLD41772.1"/>
    <property type="molecule type" value="Genomic_DNA"/>
</dbReference>
<protein>
    <submittedName>
        <fullName evidence="1">Uncharacterized protein</fullName>
    </submittedName>
</protein>
<evidence type="ECO:0000313" key="2">
    <source>
        <dbReference type="Proteomes" id="UP000319783"/>
    </source>
</evidence>
<dbReference type="Proteomes" id="UP000319783">
    <property type="component" value="Unassembled WGS sequence"/>
</dbReference>
<gene>
    <name evidence="1" type="ORF">JETT_1997</name>
</gene>
<accession>A0A533QAU0</accession>
<evidence type="ECO:0000313" key="1">
    <source>
        <dbReference type="EMBL" id="TLD41772.1"/>
    </source>
</evidence>